<dbReference type="PANTHER" id="PTHR43226:SF1">
    <property type="entry name" value="XAA-PRO DIPEPTIDASE"/>
    <property type="match status" value="1"/>
</dbReference>
<evidence type="ECO:0000256" key="4">
    <source>
        <dbReference type="ARBA" id="ARBA00023211"/>
    </source>
</evidence>
<dbReference type="Gene3D" id="3.90.230.10">
    <property type="entry name" value="Creatinase/methionine aminopeptidase superfamily"/>
    <property type="match status" value="1"/>
</dbReference>
<sequence length="480" mass="55020">MSSRAFPSKEKINTRKHYLKVKNNLPAKNGIIYHRGGITHTRDDTDVELDFRQESNFSYLSGVEAAGYHIVIVLESDTIYLIRPDTPKAEQLWKGIPEPDAILMERYNVDHILLDTQLKEFLKHLEPKVIFTLDITSIDYNNYIPNEFEKRIDREHLKAAIHEARLTKFSWEISLLRYATHISSHAHINLISHCGEKYRHGQEINEAELEARFRWICGKNGLSRQCYIPIIASGPRAAVLHYTNNDKIIPNDQHALVLVDAGGEYRCYGSDVTRTFPVSTKFSKEAKTIYNIVLKAQNAVLARLKPGVFWKDMHDLVVRILCHELVKIGILIGDEKELIQLGVYRAFYFHGKYTNSYLEGSFKLVMGTGHSVGLDCHDVGGKEISILDTTRKGFPLHLLLKPLDKDMVITVEPGLYFNDVSIDLWTKNSDYRQYFDVDKINQYRVIGGVRIEDTVLITCNGIENFTVVPKEVQDIEALMQ</sequence>
<comment type="cofactor">
    <cofactor evidence="1">
        <name>Mn(2+)</name>
        <dbReference type="ChEBI" id="CHEBI:29035"/>
    </cofactor>
</comment>
<dbReference type="InterPro" id="IPR000994">
    <property type="entry name" value="Pept_M24"/>
</dbReference>
<evidence type="ECO:0000256" key="3">
    <source>
        <dbReference type="ARBA" id="ARBA00022801"/>
    </source>
</evidence>
<feature type="domain" description="Aminopeptidase P N-terminal" evidence="5">
    <location>
        <begin position="12"/>
        <end position="139"/>
    </location>
</feature>
<dbReference type="Proteomes" id="UP000650833">
    <property type="component" value="Unassembled WGS sequence"/>
</dbReference>
<dbReference type="SUPFAM" id="SSF55920">
    <property type="entry name" value="Creatinase/aminopeptidase"/>
    <property type="match status" value="1"/>
</dbReference>
<dbReference type="OrthoDB" id="10261878at2759"/>
<dbReference type="GO" id="GO:0030145">
    <property type="term" value="F:manganese ion binding"/>
    <property type="evidence" value="ECO:0007669"/>
    <property type="project" value="InterPro"/>
</dbReference>
<dbReference type="InterPro" id="IPR029149">
    <property type="entry name" value="Creatin/AminoP/Spt16_N"/>
</dbReference>
<proteinExistence type="predicted"/>
<dbReference type="InterPro" id="IPR007865">
    <property type="entry name" value="Aminopep_P_N"/>
</dbReference>
<dbReference type="Pfam" id="PF00557">
    <property type="entry name" value="Peptidase_M24"/>
    <property type="match status" value="1"/>
</dbReference>
<keyword evidence="4" id="KW-0464">Manganese</keyword>
<dbReference type="Pfam" id="PF05195">
    <property type="entry name" value="AMP_N"/>
    <property type="match status" value="1"/>
</dbReference>
<evidence type="ECO:0000256" key="1">
    <source>
        <dbReference type="ARBA" id="ARBA00001936"/>
    </source>
</evidence>
<evidence type="ECO:0000256" key="2">
    <source>
        <dbReference type="ARBA" id="ARBA00022723"/>
    </source>
</evidence>
<comment type="caution">
    <text evidence="6">The sequence shown here is derived from an EMBL/GenBank/DDBJ whole genome shotgun (WGS) entry which is preliminary data.</text>
</comment>
<reference evidence="6" key="1">
    <citation type="submission" date="2020-12" db="EMBL/GenBank/DDBJ databases">
        <title>Metabolic potential, ecology and presence of endohyphal bacteria is reflected in genomic diversity of Mucoromycotina.</title>
        <authorList>
            <person name="Muszewska A."/>
            <person name="Okrasinska A."/>
            <person name="Steczkiewicz K."/>
            <person name="Drgas O."/>
            <person name="Orlowska M."/>
            <person name="Perlinska-Lenart U."/>
            <person name="Aleksandrzak-Piekarczyk T."/>
            <person name="Szatraj K."/>
            <person name="Zielenkiewicz U."/>
            <person name="Pilsyk S."/>
            <person name="Malc E."/>
            <person name="Mieczkowski P."/>
            <person name="Kruszewska J.S."/>
            <person name="Biernat P."/>
            <person name="Pawlowska J."/>
        </authorList>
    </citation>
    <scope>NUCLEOTIDE SEQUENCE</scope>
    <source>
        <strain evidence="6">CBS 226.32</strain>
    </source>
</reference>
<name>A0A8H7R8P6_9FUNG</name>
<dbReference type="GO" id="GO:0006508">
    <property type="term" value="P:proteolysis"/>
    <property type="evidence" value="ECO:0007669"/>
    <property type="project" value="TreeGrafter"/>
</dbReference>
<dbReference type="GO" id="GO:0070006">
    <property type="term" value="F:metalloaminopeptidase activity"/>
    <property type="evidence" value="ECO:0007669"/>
    <property type="project" value="InterPro"/>
</dbReference>
<dbReference type="CDD" id="cd01087">
    <property type="entry name" value="Prolidase"/>
    <property type="match status" value="1"/>
</dbReference>
<dbReference type="InterPro" id="IPR052433">
    <property type="entry name" value="X-Pro_dipept-like"/>
</dbReference>
<dbReference type="PANTHER" id="PTHR43226">
    <property type="entry name" value="XAA-PRO AMINOPEPTIDASE 3"/>
    <property type="match status" value="1"/>
</dbReference>
<keyword evidence="7" id="KW-1185">Reference proteome</keyword>
<organism evidence="6 7">
    <name type="scientific">Mucor plumbeus</name>
    <dbReference type="NCBI Taxonomy" id="97098"/>
    <lineage>
        <taxon>Eukaryota</taxon>
        <taxon>Fungi</taxon>
        <taxon>Fungi incertae sedis</taxon>
        <taxon>Mucoromycota</taxon>
        <taxon>Mucoromycotina</taxon>
        <taxon>Mucoromycetes</taxon>
        <taxon>Mucorales</taxon>
        <taxon>Mucorineae</taxon>
        <taxon>Mucoraceae</taxon>
        <taxon>Mucor</taxon>
    </lineage>
</organism>
<accession>A0A8H7R8P6</accession>
<evidence type="ECO:0000313" key="7">
    <source>
        <dbReference type="Proteomes" id="UP000650833"/>
    </source>
</evidence>
<dbReference type="Gene3D" id="3.40.350.10">
    <property type="entry name" value="Creatinase/prolidase N-terminal domain"/>
    <property type="match status" value="1"/>
</dbReference>
<dbReference type="InterPro" id="IPR036005">
    <property type="entry name" value="Creatinase/aminopeptidase-like"/>
</dbReference>
<dbReference type="AlphaFoldDB" id="A0A8H7R8P6"/>
<dbReference type="EMBL" id="JAEPRC010000156">
    <property type="protein sequence ID" value="KAG2206208.1"/>
    <property type="molecule type" value="Genomic_DNA"/>
</dbReference>
<gene>
    <name evidence="6" type="ORF">INT46_006376</name>
</gene>
<evidence type="ECO:0000313" key="6">
    <source>
        <dbReference type="EMBL" id="KAG2206208.1"/>
    </source>
</evidence>
<protein>
    <recommendedName>
        <fullName evidence="5">Aminopeptidase P N-terminal domain-containing protein</fullName>
    </recommendedName>
</protein>
<keyword evidence="3" id="KW-0378">Hydrolase</keyword>
<evidence type="ECO:0000259" key="5">
    <source>
        <dbReference type="SMART" id="SM01011"/>
    </source>
</evidence>
<dbReference type="SMART" id="SM01011">
    <property type="entry name" value="AMP_N"/>
    <property type="match status" value="1"/>
</dbReference>
<keyword evidence="2" id="KW-0479">Metal-binding</keyword>
<dbReference type="SUPFAM" id="SSF53092">
    <property type="entry name" value="Creatinase/prolidase N-terminal domain"/>
    <property type="match status" value="1"/>
</dbReference>